<gene>
    <name evidence="1" type="primary">MPUL0A11700</name>
    <name evidence="1" type="ORF">METSCH_A11700</name>
</gene>
<sequence length="1028" mass="116008">MIRLGLRQPSKGRLLLRRSKPLYRIQCRLRNTARFFAPNEADAETDINTGIIKAEDIEAGNFLPPTKKPFLDPNSFYPEVEITDSTILDAVLQITYEPVKLWLEICSTNMTCTAQIGSFIEFIHDDGIQFGVVLREPHTRFNPYHNRMIVLTLHNELVKVYPQDITFSMHRVLDEESISPHYVLTNRFNETYVPRAKLVQVLHQFMALVAEMRTLTSQFLEAAHSNLASDDKVAPVCLSDLANFTQALDQTPLPSYFHQSAFLMALRMDMCSDASRWIVPGCVSTDRVTNLSISKSSNTVPPPPVMFATPVGVFTDLQSFMQYSDAQMSEFNKLLKELIDSPMKYDDLVLQFEIWEAKRFRLGLKAMMYAVVYPHPQILHKLSQMSVLGPLAPSSESIFLFLKKIGLYDNPQNPLTDPLMSAGLLGKVRKNILIASSSKDLETSTLHHSASVEANKNKFVDNFPHLRKSRLFFYDTTAYILPGLQSNLAISMEEINSRRFLINVHVADVASRLSPSSNTFAKWAASNAFLENSFNIADLDKTSLLPHEATRNMFFNKTRPKPHKDYFMVGDHLSERAYASNSETQTCMTITFEYNSYLDDPMTSLSDTVRISFDELHGFQFKKFDENILEKSLTGKLEPSLLGKLKLFKHKEPKTTTEETVLDPDDHYHLNFLYNVLRRHFEARNRSYAVNLKQGSRPRDVKRTIIACKNSDMMTSNVLLIQETNKHEKIDFFVSETKILAGRLVSEFAARNNIPVFYESKELLDQEEAGTVNDEVLIKHDNMLLPDFSASSYSQIPYGRDVSGHLSTPAFLFACNFVGLSMVNTNAATENAPLGLRKGLVNVVDATESMKAYINQLQLLQHVHFTHTANNQLYKNAHKFSHLRSLGYSLHGALSKATIDAYSAKIMACSFGSEYFAARQRRYWVLKAVEQNPQKFCELRCVITHISRDIDMFSGNEDLEAPISSKGPEGILVSHSHAQTVRAYCEELGMEVDLVIGCESGVMVGSEKTAAGIVHVNAATGEIVVGSD</sequence>
<protein>
    <submittedName>
        <fullName evidence="1">RNB domain-containing protein</fullName>
    </submittedName>
</protein>
<evidence type="ECO:0000313" key="1">
    <source>
        <dbReference type="EMBL" id="QBM86525.1"/>
    </source>
</evidence>
<dbReference type="EMBL" id="CP034456">
    <property type="protein sequence ID" value="QBM86525.1"/>
    <property type="molecule type" value="Genomic_DNA"/>
</dbReference>
<accession>A0A4P6XJ87</accession>
<dbReference type="STRING" id="2163413.A0A4P6XJ87"/>
<proteinExistence type="predicted"/>
<dbReference type="SUPFAM" id="SSF50249">
    <property type="entry name" value="Nucleic acid-binding proteins"/>
    <property type="match status" value="1"/>
</dbReference>
<keyword evidence="2" id="KW-1185">Reference proteome</keyword>
<organism evidence="1 2">
    <name type="scientific">Metschnikowia aff. pulcherrima</name>
    <dbReference type="NCBI Taxonomy" id="2163413"/>
    <lineage>
        <taxon>Eukaryota</taxon>
        <taxon>Fungi</taxon>
        <taxon>Dikarya</taxon>
        <taxon>Ascomycota</taxon>
        <taxon>Saccharomycotina</taxon>
        <taxon>Pichiomycetes</taxon>
        <taxon>Metschnikowiaceae</taxon>
        <taxon>Metschnikowia</taxon>
    </lineage>
</organism>
<dbReference type="AlphaFoldDB" id="A0A4P6XJ87"/>
<dbReference type="Proteomes" id="UP000292447">
    <property type="component" value="Chromosome I"/>
</dbReference>
<evidence type="ECO:0000313" key="2">
    <source>
        <dbReference type="Proteomes" id="UP000292447"/>
    </source>
</evidence>
<dbReference type="InterPro" id="IPR012340">
    <property type="entry name" value="NA-bd_OB-fold"/>
</dbReference>
<reference evidence="2" key="1">
    <citation type="submission" date="2019-03" db="EMBL/GenBank/DDBJ databases">
        <title>Snf2 controls pulcherriminic acid biosynthesis and connects pigmentation and antifungal activity of the yeast Metschnikowia pulcherrima.</title>
        <authorList>
            <person name="Gore-Lloyd D."/>
            <person name="Sumann I."/>
            <person name="Brachmann A.O."/>
            <person name="Schneeberger K."/>
            <person name="Ortiz-Merino R.A."/>
            <person name="Moreno-Beltran M."/>
            <person name="Schlaefli M."/>
            <person name="Kirner P."/>
            <person name="Santos Kron A."/>
            <person name="Wolfe K.H."/>
            <person name="Piel J."/>
            <person name="Ahrens C.H."/>
            <person name="Henk D."/>
            <person name="Freimoser F.M."/>
        </authorList>
    </citation>
    <scope>NUCLEOTIDE SEQUENCE [LARGE SCALE GENOMIC DNA]</scope>
    <source>
        <strain evidence="2">APC 1.2</strain>
    </source>
</reference>
<name>A0A4P6XJ87_9ASCO</name>